<organism evidence="1 2">
    <name type="scientific">Rhizophagus irregularis (strain DAOM 197198w)</name>
    <name type="common">Glomus intraradices</name>
    <dbReference type="NCBI Taxonomy" id="1432141"/>
    <lineage>
        <taxon>Eukaryota</taxon>
        <taxon>Fungi</taxon>
        <taxon>Fungi incertae sedis</taxon>
        <taxon>Mucoromycota</taxon>
        <taxon>Glomeromycotina</taxon>
        <taxon>Glomeromycetes</taxon>
        <taxon>Glomerales</taxon>
        <taxon>Glomeraceae</taxon>
        <taxon>Rhizophagus</taxon>
    </lineage>
</organism>
<dbReference type="Proteomes" id="UP000022910">
    <property type="component" value="Unassembled WGS sequence"/>
</dbReference>
<accession>A0A015LI97</accession>
<reference evidence="1 2" key="1">
    <citation type="submission" date="2014-02" db="EMBL/GenBank/DDBJ databases">
        <title>Single nucleus genome sequencing reveals high similarity among nuclei of an endomycorrhizal fungus.</title>
        <authorList>
            <person name="Lin K."/>
            <person name="Geurts R."/>
            <person name="Zhang Z."/>
            <person name="Limpens E."/>
            <person name="Saunders D.G."/>
            <person name="Mu D."/>
            <person name="Pang E."/>
            <person name="Cao H."/>
            <person name="Cha H."/>
            <person name="Lin T."/>
            <person name="Zhou Q."/>
            <person name="Shang Y."/>
            <person name="Li Y."/>
            <person name="Ivanov S."/>
            <person name="Sharma T."/>
            <person name="Velzen R.V."/>
            <person name="Ruijter N.D."/>
            <person name="Aanen D.K."/>
            <person name="Win J."/>
            <person name="Kamoun S."/>
            <person name="Bisseling T."/>
            <person name="Huang S."/>
        </authorList>
    </citation>
    <scope>NUCLEOTIDE SEQUENCE [LARGE SCALE GENOMIC DNA]</scope>
    <source>
        <strain evidence="2">DAOM197198w</strain>
    </source>
</reference>
<dbReference type="EMBL" id="JEMT01028467">
    <property type="protein sequence ID" value="EXX54553.1"/>
    <property type="molecule type" value="Genomic_DNA"/>
</dbReference>
<gene>
    <name evidence="1" type="ORF">RirG_233520</name>
</gene>
<name>A0A015LI97_RHIIW</name>
<keyword evidence="2" id="KW-1185">Reference proteome</keyword>
<comment type="caution">
    <text evidence="1">The sequence shown here is derived from an EMBL/GenBank/DDBJ whole genome shotgun (WGS) entry which is preliminary data.</text>
</comment>
<sequence>MDHNNNTILRNDVNNIQNVFIDNEINNYSNAPTNVIQMRQPSSNVPCNNTNFPATPTMSYISNNHEQQATFSFINNQYTTSTTTTTQYHSTTTSYVPQYIGHNVNQNSPQFIQNISPPFNFPQTNHPQMFRFEIPGFEIIIVPTSPPFVNLNNLDMENHLQQDLSNNGY</sequence>
<dbReference type="AlphaFoldDB" id="A0A015LI97"/>
<proteinExistence type="predicted"/>
<protein>
    <submittedName>
        <fullName evidence="1">Uncharacterized protein</fullName>
    </submittedName>
</protein>
<dbReference type="HOGENOM" id="CLU_1518657_0_0_1"/>
<dbReference type="OrthoDB" id="2351702at2759"/>
<evidence type="ECO:0000313" key="1">
    <source>
        <dbReference type="EMBL" id="EXX54553.1"/>
    </source>
</evidence>
<evidence type="ECO:0000313" key="2">
    <source>
        <dbReference type="Proteomes" id="UP000022910"/>
    </source>
</evidence>